<evidence type="ECO:0000313" key="1">
    <source>
        <dbReference type="EMBL" id="KAK2554003.1"/>
    </source>
</evidence>
<reference evidence="1" key="2">
    <citation type="journal article" date="2023" name="Science">
        <title>Genomic signatures of disease resistance in endangered staghorn corals.</title>
        <authorList>
            <person name="Vollmer S.V."/>
            <person name="Selwyn J.D."/>
            <person name="Despard B.A."/>
            <person name="Roesel C.L."/>
        </authorList>
    </citation>
    <scope>NUCLEOTIDE SEQUENCE</scope>
    <source>
        <strain evidence="1">K2</strain>
    </source>
</reference>
<dbReference type="Proteomes" id="UP001249851">
    <property type="component" value="Unassembled WGS sequence"/>
</dbReference>
<comment type="caution">
    <text evidence="1">The sequence shown here is derived from an EMBL/GenBank/DDBJ whole genome shotgun (WGS) entry which is preliminary data.</text>
</comment>
<reference evidence="1" key="1">
    <citation type="journal article" date="2023" name="G3 (Bethesda)">
        <title>Whole genome assembly and annotation of the endangered Caribbean coral Acropora cervicornis.</title>
        <authorList>
            <person name="Selwyn J.D."/>
            <person name="Vollmer S.V."/>
        </authorList>
    </citation>
    <scope>NUCLEOTIDE SEQUENCE</scope>
    <source>
        <strain evidence="1">K2</strain>
    </source>
</reference>
<accession>A0AAD9Q3E5</accession>
<protein>
    <submittedName>
        <fullName evidence="1">Uncharacterized protein</fullName>
    </submittedName>
</protein>
<organism evidence="1 2">
    <name type="scientific">Acropora cervicornis</name>
    <name type="common">Staghorn coral</name>
    <dbReference type="NCBI Taxonomy" id="6130"/>
    <lineage>
        <taxon>Eukaryota</taxon>
        <taxon>Metazoa</taxon>
        <taxon>Cnidaria</taxon>
        <taxon>Anthozoa</taxon>
        <taxon>Hexacorallia</taxon>
        <taxon>Scleractinia</taxon>
        <taxon>Astrocoeniina</taxon>
        <taxon>Acroporidae</taxon>
        <taxon>Acropora</taxon>
    </lineage>
</organism>
<dbReference type="EMBL" id="JARQWQ010000073">
    <property type="protein sequence ID" value="KAK2554003.1"/>
    <property type="molecule type" value="Genomic_DNA"/>
</dbReference>
<proteinExistence type="predicted"/>
<name>A0AAD9Q3E5_ACRCE</name>
<sequence>MFCSTYQVPASLHTDASYHVIRHGSLHEQVPETTLVVSCVAGNPAHFSEGLRFAKCNSTTKTPLVATEETFDLG</sequence>
<dbReference type="AlphaFoldDB" id="A0AAD9Q3E5"/>
<evidence type="ECO:0000313" key="2">
    <source>
        <dbReference type="Proteomes" id="UP001249851"/>
    </source>
</evidence>
<keyword evidence="2" id="KW-1185">Reference proteome</keyword>
<gene>
    <name evidence="1" type="ORF">P5673_024716</name>
</gene>